<dbReference type="GO" id="GO:0005886">
    <property type="term" value="C:plasma membrane"/>
    <property type="evidence" value="ECO:0007669"/>
    <property type="project" value="TreeGrafter"/>
</dbReference>
<keyword evidence="8" id="KW-0807">Transducer</keyword>
<feature type="domain" description="G-protein coupled receptors family 1 profile" evidence="10">
    <location>
        <begin position="48"/>
        <end position="278"/>
    </location>
</feature>
<name>A0A8C4N8P6_EPTBU</name>
<evidence type="ECO:0000259" key="10">
    <source>
        <dbReference type="PROSITE" id="PS50262"/>
    </source>
</evidence>
<evidence type="ECO:0000256" key="4">
    <source>
        <dbReference type="ARBA" id="ARBA00023040"/>
    </source>
</evidence>
<dbReference type="GO" id="GO:0035025">
    <property type="term" value="P:positive regulation of Rho protein signal transduction"/>
    <property type="evidence" value="ECO:0007669"/>
    <property type="project" value="TreeGrafter"/>
</dbReference>
<feature type="transmembrane region" description="Helical" evidence="9">
    <location>
        <begin position="224"/>
        <end position="249"/>
    </location>
</feature>
<dbReference type="PANTHER" id="PTHR24232:SF53">
    <property type="entry name" value="G-PROTEIN COUPLED RECEPTORS FAMILY 1 PROFILE DOMAIN-CONTAINING PROTEIN"/>
    <property type="match status" value="1"/>
</dbReference>
<keyword evidence="4" id="KW-0297">G-protein coupled receptor</keyword>
<evidence type="ECO:0000313" key="11">
    <source>
        <dbReference type="Ensembl" id="ENSEBUP00000000667.1"/>
    </source>
</evidence>
<dbReference type="PRINTS" id="PR00237">
    <property type="entry name" value="GPCRRHODOPSN"/>
</dbReference>
<evidence type="ECO:0000256" key="5">
    <source>
        <dbReference type="ARBA" id="ARBA00023136"/>
    </source>
</evidence>
<protein>
    <recommendedName>
        <fullName evidence="10">G-protein coupled receptors family 1 profile domain-containing protein</fullName>
    </recommendedName>
</protein>
<evidence type="ECO:0000256" key="1">
    <source>
        <dbReference type="ARBA" id="ARBA00004141"/>
    </source>
</evidence>
<evidence type="ECO:0000256" key="9">
    <source>
        <dbReference type="SAM" id="Phobius"/>
    </source>
</evidence>
<evidence type="ECO:0000256" key="8">
    <source>
        <dbReference type="ARBA" id="ARBA00023224"/>
    </source>
</evidence>
<feature type="transmembrane region" description="Helical" evidence="9">
    <location>
        <begin position="255"/>
        <end position="281"/>
    </location>
</feature>
<feature type="transmembrane region" description="Helical" evidence="9">
    <location>
        <begin position="29"/>
        <end position="56"/>
    </location>
</feature>
<dbReference type="SUPFAM" id="SSF81321">
    <property type="entry name" value="Family A G protein-coupled receptor-like"/>
    <property type="match status" value="1"/>
</dbReference>
<reference evidence="11" key="1">
    <citation type="submission" date="2025-08" db="UniProtKB">
        <authorList>
            <consortium name="Ensembl"/>
        </authorList>
    </citation>
    <scope>IDENTIFICATION</scope>
</reference>
<dbReference type="InterPro" id="IPR000276">
    <property type="entry name" value="GPCR_Rhodpsn"/>
</dbReference>
<dbReference type="Proteomes" id="UP000694388">
    <property type="component" value="Unplaced"/>
</dbReference>
<keyword evidence="5 9" id="KW-0472">Membrane</keyword>
<comment type="subcellular location">
    <subcellularLocation>
        <location evidence="1">Membrane</location>
        <topology evidence="1">Multi-pass membrane protein</topology>
    </subcellularLocation>
</comment>
<feature type="transmembrane region" description="Helical" evidence="9">
    <location>
        <begin position="146"/>
        <end position="169"/>
    </location>
</feature>
<dbReference type="PROSITE" id="PS50262">
    <property type="entry name" value="G_PROTEIN_RECEP_F1_2"/>
    <property type="match status" value="1"/>
</dbReference>
<keyword evidence="6" id="KW-0675">Receptor</keyword>
<keyword evidence="3 9" id="KW-1133">Transmembrane helix</keyword>
<organism evidence="11 12">
    <name type="scientific">Eptatretus burgeri</name>
    <name type="common">Inshore hagfish</name>
    <dbReference type="NCBI Taxonomy" id="7764"/>
    <lineage>
        <taxon>Eukaryota</taxon>
        <taxon>Metazoa</taxon>
        <taxon>Chordata</taxon>
        <taxon>Craniata</taxon>
        <taxon>Vertebrata</taxon>
        <taxon>Cyclostomata</taxon>
        <taxon>Myxini</taxon>
        <taxon>Myxiniformes</taxon>
        <taxon>Myxinidae</taxon>
        <taxon>Eptatretinae</taxon>
        <taxon>Eptatretus</taxon>
    </lineage>
</organism>
<evidence type="ECO:0000313" key="12">
    <source>
        <dbReference type="Proteomes" id="UP000694388"/>
    </source>
</evidence>
<dbReference type="AlphaFoldDB" id="A0A8C4N8P6"/>
<evidence type="ECO:0000256" key="7">
    <source>
        <dbReference type="ARBA" id="ARBA00023180"/>
    </source>
</evidence>
<sequence>MTLGMINSCEEKLQNVGNGTSLGKDEFSYFSIISITICIVLFGLSLAVNGNALWVFICTSCRKKVYVFMMHLACIHLVFCTFIPVRLFLLISRYLRSRNIPDICYLVTTSESLYAFCTLWFYALTSMEQFLSVTKLQFGKKLRSTRLYHTVSIFVWLLAAAQMHIVMVAPKEKKASAWHQLLSIIFGFLLPFVVIIIFYSHIINFLLTQQARGTCSVRRTPLRIIFTINCMLTVLFLPYHIAVGCIMLLKIRNPYTPMILQSLALLMEANSVLIFPIYALISKSFRKRFRSVFRYRKYLRRSNRSSSLTE</sequence>
<feature type="transmembrane region" description="Helical" evidence="9">
    <location>
        <begin position="181"/>
        <end position="203"/>
    </location>
</feature>
<evidence type="ECO:0000256" key="3">
    <source>
        <dbReference type="ARBA" id="ARBA00022989"/>
    </source>
</evidence>
<dbReference type="GO" id="GO:0004930">
    <property type="term" value="F:G protein-coupled receptor activity"/>
    <property type="evidence" value="ECO:0007669"/>
    <property type="project" value="UniProtKB-KW"/>
</dbReference>
<feature type="transmembrane region" description="Helical" evidence="9">
    <location>
        <begin position="103"/>
        <end position="125"/>
    </location>
</feature>
<evidence type="ECO:0000256" key="2">
    <source>
        <dbReference type="ARBA" id="ARBA00022692"/>
    </source>
</evidence>
<keyword evidence="2 9" id="KW-0812">Transmembrane</keyword>
<dbReference type="Ensembl" id="ENSEBUT00000000972.1">
    <property type="protein sequence ID" value="ENSEBUP00000000667.1"/>
    <property type="gene ID" value="ENSEBUG00000000763.1"/>
</dbReference>
<dbReference type="InterPro" id="IPR017452">
    <property type="entry name" value="GPCR_Rhodpsn_7TM"/>
</dbReference>
<keyword evidence="7" id="KW-0325">Glycoprotein</keyword>
<dbReference type="Gene3D" id="1.20.1070.10">
    <property type="entry name" value="Rhodopsin 7-helix transmembrane proteins"/>
    <property type="match status" value="1"/>
</dbReference>
<proteinExistence type="predicted"/>
<evidence type="ECO:0000256" key="6">
    <source>
        <dbReference type="ARBA" id="ARBA00023170"/>
    </source>
</evidence>
<accession>A0A8C4N8P6</accession>
<dbReference type="OMA" id="MINSCEE"/>
<dbReference type="PANTHER" id="PTHR24232">
    <property type="entry name" value="G-PROTEIN COUPLED RECEPTOR"/>
    <property type="match status" value="1"/>
</dbReference>
<feature type="transmembrane region" description="Helical" evidence="9">
    <location>
        <begin position="68"/>
        <end position="91"/>
    </location>
</feature>
<reference evidence="11" key="2">
    <citation type="submission" date="2025-09" db="UniProtKB">
        <authorList>
            <consortium name="Ensembl"/>
        </authorList>
    </citation>
    <scope>IDENTIFICATION</scope>
</reference>
<keyword evidence="12" id="KW-1185">Reference proteome</keyword>
<dbReference type="GO" id="GO:0007200">
    <property type="term" value="P:phospholipase C-activating G protein-coupled receptor signaling pathway"/>
    <property type="evidence" value="ECO:0007669"/>
    <property type="project" value="TreeGrafter"/>
</dbReference>
<dbReference type="Pfam" id="PF00001">
    <property type="entry name" value="7tm_1"/>
    <property type="match status" value="1"/>
</dbReference>